<dbReference type="Gene3D" id="3.30.110.170">
    <property type="entry name" value="Protein of unknown function (DUF541), domain 1"/>
    <property type="match status" value="1"/>
</dbReference>
<dbReference type="PIRSF" id="PIRSF029033">
    <property type="entry name" value="UCP029033"/>
    <property type="match status" value="1"/>
</dbReference>
<evidence type="ECO:0000313" key="2">
    <source>
        <dbReference type="Proteomes" id="UP001597044"/>
    </source>
</evidence>
<dbReference type="PANTHER" id="PTHR34387:SF2">
    <property type="entry name" value="SLR1258 PROTEIN"/>
    <property type="match status" value="1"/>
</dbReference>
<accession>A0ABW3HEX6</accession>
<dbReference type="Proteomes" id="UP001597044">
    <property type="component" value="Unassembled WGS sequence"/>
</dbReference>
<reference evidence="2" key="1">
    <citation type="journal article" date="2019" name="Int. J. Syst. Evol. Microbiol.">
        <title>The Global Catalogue of Microorganisms (GCM) 10K type strain sequencing project: providing services to taxonomists for standard genome sequencing and annotation.</title>
        <authorList>
            <consortium name="The Broad Institute Genomics Platform"/>
            <consortium name="The Broad Institute Genome Sequencing Center for Infectious Disease"/>
            <person name="Wu L."/>
            <person name="Ma J."/>
        </authorList>
    </citation>
    <scope>NUCLEOTIDE SEQUENCE [LARGE SCALE GENOMIC DNA]</scope>
    <source>
        <strain evidence="2">CCUG 63419</strain>
    </source>
</reference>
<proteinExistence type="predicted"/>
<keyword evidence="2" id="KW-1185">Reference proteome</keyword>
<dbReference type="Pfam" id="PF04402">
    <property type="entry name" value="SIMPL"/>
    <property type="match status" value="1"/>
</dbReference>
<dbReference type="InterPro" id="IPR007497">
    <property type="entry name" value="SIMPL/DUF541"/>
</dbReference>
<protein>
    <submittedName>
        <fullName evidence="1">SIMPL domain-containing protein</fullName>
    </submittedName>
</protein>
<dbReference type="InterPro" id="IPR052022">
    <property type="entry name" value="26kDa_periplasmic_antigen"/>
</dbReference>
<comment type="caution">
    <text evidence="1">The sequence shown here is derived from an EMBL/GenBank/DDBJ whole genome shotgun (WGS) entry which is preliminary data.</text>
</comment>
<dbReference type="EMBL" id="JBHTIT010000001">
    <property type="protein sequence ID" value="MFD0949797.1"/>
    <property type="molecule type" value="Genomic_DNA"/>
</dbReference>
<dbReference type="RefSeq" id="WP_379069806.1">
    <property type="nucleotide sequence ID" value="NZ_JBHTIT010000001.1"/>
</dbReference>
<organism evidence="1 2">
    <name type="scientific">Paraperlucidibaca wandonensis</name>
    <dbReference type="NCBI Taxonomy" id="1268273"/>
    <lineage>
        <taxon>Bacteria</taxon>
        <taxon>Pseudomonadati</taxon>
        <taxon>Pseudomonadota</taxon>
        <taxon>Gammaproteobacteria</taxon>
        <taxon>Moraxellales</taxon>
        <taxon>Moraxellaceae</taxon>
        <taxon>Paraperlucidibaca</taxon>
    </lineage>
</organism>
<gene>
    <name evidence="1" type="ORF">ACFQ0F_05260</name>
</gene>
<name>A0ABW3HEX6_9GAMM</name>
<sequence length="239" mass="26245">MTSVTKGSALALGICVVLGLSALGYQLADAAVSVKAMERTVSVKGLSERDVDATTAAWPIRYQVAENDLDKLYLDVEKNQRMISVFLKKHGLSDDEISLAPPVIADAYANQWGDKSQIKFRYTGEGDVTVFTTKVDAVRKAMASLLELGKQGVVVSVTKEDIQRVFSYEDLSKIKPAMIEEATKNARAVAEKFAQDSNSKLGKIKSAQQGQFSINNRDDSTPHMKRVRVVTTVEYYLSD</sequence>
<evidence type="ECO:0000313" key="1">
    <source>
        <dbReference type="EMBL" id="MFD0949797.1"/>
    </source>
</evidence>
<dbReference type="PANTHER" id="PTHR34387">
    <property type="entry name" value="SLR1258 PROTEIN"/>
    <property type="match status" value="1"/>
</dbReference>
<dbReference type="Gene3D" id="3.30.70.2970">
    <property type="entry name" value="Protein of unknown function (DUF541), domain 2"/>
    <property type="match status" value="1"/>
</dbReference>
<dbReference type="InterPro" id="IPR016907">
    <property type="entry name" value="UCP029033"/>
</dbReference>